<proteinExistence type="predicted"/>
<sequence>MICNTCELPLCYTCALDHSEHSLDTVDGAAAMAQQRTRSTQQEAQAFLAALAEARHRTVSMAELVRERSARAQLDAAAAGDKLRAALAAWQTRLEKKAAAVCQLKVSRLHQQAEQLDQLRGRVLALLDQLASGSGADGDAEWMVRGLTADHQLRLMIGQAQLTPTEDAAVRFVSPPGGAAVESLLRAAGTVETAGCGAQSLLMESAAVPVVGRPYQLVVQVRDHYGDDRRSGDDRVQARVVTPDRRMLSCDVEHLAGGRYRAAFVARTAGEHTFSITVNGTHLTHSPWTRRAVSPRRLSSLGPVRLTVGSEGTEPGQLCRPWGVAFGGDGRIVVSDRSNHRVQVFSADGRLLLAFGGPGSKNGELNRPAGVAVDSIERIVVADKDNHRICVFSANGEFLLKFGEKGNRLGMFNYPWDVACNNVDQIAVTDTRNHRVQLFSPDGMLLKKFTQDGTEWKELDSPRGLTFHPDGKLYITDFNNHRIVVLDPDTGKMTYLCREGSEPGRLLRPQGIAADDEGRLYVADCRNSRVQVLTPHGEFLMKLGEHGSRPGQFDQPQGVAIGPSGQLAVVCLENHRVQLF</sequence>
<feature type="repeat" description="NHL" evidence="6">
    <location>
        <begin position="446"/>
        <end position="489"/>
    </location>
</feature>
<dbReference type="GO" id="GO:0005737">
    <property type="term" value="C:cytoplasm"/>
    <property type="evidence" value="ECO:0007669"/>
    <property type="project" value="UniProtKB-SubCell"/>
</dbReference>
<evidence type="ECO:0000256" key="6">
    <source>
        <dbReference type="PROSITE-ProRule" id="PRU00504"/>
    </source>
</evidence>
<dbReference type="PANTHER" id="PTHR24104">
    <property type="entry name" value="E3 UBIQUITIN-PROTEIN LIGASE NHLRC1-RELATED"/>
    <property type="match status" value="1"/>
</dbReference>
<dbReference type="Pfam" id="PF01436">
    <property type="entry name" value="NHL"/>
    <property type="match status" value="6"/>
</dbReference>
<evidence type="ECO:0000256" key="5">
    <source>
        <dbReference type="PROSITE-ProRule" id="PRU00087"/>
    </source>
</evidence>
<dbReference type="InterPro" id="IPR017868">
    <property type="entry name" value="Filamin/ABP280_repeat-like"/>
</dbReference>
<feature type="repeat" description="Filamin" evidence="5">
    <location>
        <begin position="183"/>
        <end position="292"/>
    </location>
</feature>
<dbReference type="Proteomes" id="UP000440578">
    <property type="component" value="Unassembled WGS sequence"/>
</dbReference>
<dbReference type="InterPro" id="IPR013783">
    <property type="entry name" value="Ig-like_fold"/>
</dbReference>
<dbReference type="InterPro" id="IPR011042">
    <property type="entry name" value="6-blade_b-propeller_TolB-like"/>
</dbReference>
<name>A0A6A4V6R9_AMPAM</name>
<dbReference type="AlphaFoldDB" id="A0A6A4V6R9"/>
<dbReference type="InterPro" id="IPR001258">
    <property type="entry name" value="NHL_repeat"/>
</dbReference>
<dbReference type="InterPro" id="IPR014756">
    <property type="entry name" value="Ig_E-set"/>
</dbReference>
<dbReference type="PROSITE" id="PS50194">
    <property type="entry name" value="FILAMIN_REPEAT"/>
    <property type="match status" value="1"/>
</dbReference>
<feature type="repeat" description="NHL" evidence="6">
    <location>
        <begin position="493"/>
        <end position="536"/>
    </location>
</feature>
<keyword evidence="8" id="KW-1185">Reference proteome</keyword>
<dbReference type="Gene3D" id="2.120.10.30">
    <property type="entry name" value="TolB, C-terminal domain"/>
    <property type="match status" value="3"/>
</dbReference>
<keyword evidence="3" id="KW-0863">Zinc-finger</keyword>
<dbReference type="GO" id="GO:0061630">
    <property type="term" value="F:ubiquitin protein ligase activity"/>
    <property type="evidence" value="ECO:0007669"/>
    <property type="project" value="TreeGrafter"/>
</dbReference>
<dbReference type="EMBL" id="VIIS01002207">
    <property type="protein sequence ID" value="KAF0287254.1"/>
    <property type="molecule type" value="Genomic_DNA"/>
</dbReference>
<accession>A0A6A4V6R9</accession>
<evidence type="ECO:0000256" key="4">
    <source>
        <dbReference type="ARBA" id="ARBA00022833"/>
    </source>
</evidence>
<dbReference type="CDD" id="cd14954">
    <property type="entry name" value="NHL_TRIM71_like"/>
    <property type="match status" value="1"/>
</dbReference>
<dbReference type="SUPFAM" id="SSF57845">
    <property type="entry name" value="B-box zinc-binding domain"/>
    <property type="match status" value="1"/>
</dbReference>
<feature type="repeat" description="NHL" evidence="6">
    <location>
        <begin position="399"/>
        <end position="442"/>
    </location>
</feature>
<keyword evidence="1" id="KW-0479">Metal-binding</keyword>
<feature type="repeat" description="NHL" evidence="6">
    <location>
        <begin position="540"/>
        <end position="580"/>
    </location>
</feature>
<dbReference type="Gene3D" id="2.60.40.10">
    <property type="entry name" value="Immunoglobulins"/>
    <property type="match status" value="1"/>
</dbReference>
<dbReference type="OrthoDB" id="342730at2759"/>
<dbReference type="SUPFAM" id="SSF81296">
    <property type="entry name" value="E set domains"/>
    <property type="match status" value="1"/>
</dbReference>
<keyword evidence="2" id="KW-0677">Repeat</keyword>
<dbReference type="PROSITE" id="PS51125">
    <property type="entry name" value="NHL"/>
    <property type="match status" value="6"/>
</dbReference>
<evidence type="ECO:0000256" key="2">
    <source>
        <dbReference type="ARBA" id="ARBA00022737"/>
    </source>
</evidence>
<evidence type="ECO:0000313" key="8">
    <source>
        <dbReference type="Proteomes" id="UP000440578"/>
    </source>
</evidence>
<dbReference type="InterPro" id="IPR050952">
    <property type="entry name" value="TRIM-NHL_E3_ligases"/>
</dbReference>
<dbReference type="GO" id="GO:0000209">
    <property type="term" value="P:protein polyubiquitination"/>
    <property type="evidence" value="ECO:0007669"/>
    <property type="project" value="TreeGrafter"/>
</dbReference>
<reference evidence="7 8" key="1">
    <citation type="submission" date="2019-07" db="EMBL/GenBank/DDBJ databases">
        <title>Draft genome assembly of a fouling barnacle, Amphibalanus amphitrite (Darwin, 1854): The first reference genome for Thecostraca.</title>
        <authorList>
            <person name="Kim W."/>
        </authorList>
    </citation>
    <scope>NUCLEOTIDE SEQUENCE [LARGE SCALE GENOMIC DNA]</scope>
    <source>
        <strain evidence="7">SNU_AA5</strain>
        <tissue evidence="7">Soma without cirri and trophi</tissue>
    </source>
</reference>
<dbReference type="SUPFAM" id="SSF101898">
    <property type="entry name" value="NHL repeat"/>
    <property type="match status" value="1"/>
</dbReference>
<evidence type="ECO:0000256" key="3">
    <source>
        <dbReference type="ARBA" id="ARBA00022771"/>
    </source>
</evidence>
<comment type="caution">
    <text evidence="7">The sequence shown here is derived from an EMBL/GenBank/DDBJ whole genome shotgun (WGS) entry which is preliminary data.</text>
</comment>
<evidence type="ECO:0000313" key="7">
    <source>
        <dbReference type="EMBL" id="KAF0287254.1"/>
    </source>
</evidence>
<evidence type="ECO:0000256" key="1">
    <source>
        <dbReference type="ARBA" id="ARBA00022723"/>
    </source>
</evidence>
<keyword evidence="4" id="KW-0862">Zinc</keyword>
<gene>
    <name evidence="7" type="primary">trim71_0</name>
    <name evidence="7" type="ORF">FJT64_014312</name>
</gene>
<feature type="repeat" description="NHL" evidence="6">
    <location>
        <begin position="355"/>
        <end position="395"/>
    </location>
</feature>
<dbReference type="GO" id="GO:0043161">
    <property type="term" value="P:proteasome-mediated ubiquitin-dependent protein catabolic process"/>
    <property type="evidence" value="ECO:0007669"/>
    <property type="project" value="TreeGrafter"/>
</dbReference>
<feature type="repeat" description="NHL" evidence="6">
    <location>
        <begin position="308"/>
        <end position="348"/>
    </location>
</feature>
<protein>
    <submittedName>
        <fullName evidence="7">E3 ubiquitin-protein ligase TRIM71</fullName>
    </submittedName>
</protein>
<dbReference type="InterPro" id="IPR001298">
    <property type="entry name" value="Filamin/ABP280_rpt"/>
</dbReference>
<dbReference type="Pfam" id="PF00630">
    <property type="entry name" value="Filamin"/>
    <property type="match status" value="1"/>
</dbReference>
<organism evidence="7 8">
    <name type="scientific">Amphibalanus amphitrite</name>
    <name type="common">Striped barnacle</name>
    <name type="synonym">Balanus amphitrite</name>
    <dbReference type="NCBI Taxonomy" id="1232801"/>
    <lineage>
        <taxon>Eukaryota</taxon>
        <taxon>Metazoa</taxon>
        <taxon>Ecdysozoa</taxon>
        <taxon>Arthropoda</taxon>
        <taxon>Crustacea</taxon>
        <taxon>Multicrustacea</taxon>
        <taxon>Cirripedia</taxon>
        <taxon>Thoracica</taxon>
        <taxon>Thoracicalcarea</taxon>
        <taxon>Balanomorpha</taxon>
        <taxon>Balanoidea</taxon>
        <taxon>Balanidae</taxon>
        <taxon>Amphibalaninae</taxon>
        <taxon>Amphibalanus</taxon>
    </lineage>
</organism>
<dbReference type="SMART" id="SM00557">
    <property type="entry name" value="IG_FLMN"/>
    <property type="match status" value="1"/>
</dbReference>
<dbReference type="GO" id="GO:0008270">
    <property type="term" value="F:zinc ion binding"/>
    <property type="evidence" value="ECO:0007669"/>
    <property type="project" value="UniProtKB-KW"/>
</dbReference>
<dbReference type="FunFam" id="2.120.10.30:FF:000037">
    <property type="entry name" value="Uncharacterized protein, isoform E"/>
    <property type="match status" value="1"/>
</dbReference>
<dbReference type="PANTHER" id="PTHR24104:SF48">
    <property type="entry name" value="PROTEIN WECH"/>
    <property type="match status" value="1"/>
</dbReference>